<comment type="caution">
    <text evidence="1">The sequence shown here is derived from an EMBL/GenBank/DDBJ whole genome shotgun (WGS) entry which is preliminary data.</text>
</comment>
<name>A0ABV8F234_9ACTN</name>
<organism evidence="1 2">
    <name type="scientific">Streptosporangium jomthongense</name>
    <dbReference type="NCBI Taxonomy" id="1193683"/>
    <lineage>
        <taxon>Bacteria</taxon>
        <taxon>Bacillati</taxon>
        <taxon>Actinomycetota</taxon>
        <taxon>Actinomycetes</taxon>
        <taxon>Streptosporangiales</taxon>
        <taxon>Streptosporangiaceae</taxon>
        <taxon>Streptosporangium</taxon>
    </lineage>
</organism>
<dbReference type="EMBL" id="JBHSBC010000018">
    <property type="protein sequence ID" value="MFC3982080.1"/>
    <property type="molecule type" value="Genomic_DNA"/>
</dbReference>
<gene>
    <name evidence="1" type="ORF">ACFOYY_18200</name>
</gene>
<evidence type="ECO:0000313" key="1">
    <source>
        <dbReference type="EMBL" id="MFC3982080.1"/>
    </source>
</evidence>
<reference evidence="2" key="1">
    <citation type="journal article" date="2019" name="Int. J. Syst. Evol. Microbiol.">
        <title>The Global Catalogue of Microorganisms (GCM) 10K type strain sequencing project: providing services to taxonomists for standard genome sequencing and annotation.</title>
        <authorList>
            <consortium name="The Broad Institute Genomics Platform"/>
            <consortium name="The Broad Institute Genome Sequencing Center for Infectious Disease"/>
            <person name="Wu L."/>
            <person name="Ma J."/>
        </authorList>
    </citation>
    <scope>NUCLEOTIDE SEQUENCE [LARGE SCALE GENOMIC DNA]</scope>
    <source>
        <strain evidence="2">TBRC 7912</strain>
    </source>
</reference>
<sequence>MKGYSVREQMKNGPALAGRGTEAVSDTIAKVITGLPGQLRRLLS</sequence>
<protein>
    <submittedName>
        <fullName evidence="1">Uncharacterized protein</fullName>
    </submittedName>
</protein>
<dbReference type="RefSeq" id="WP_386190374.1">
    <property type="nucleotide sequence ID" value="NZ_JBHSBC010000018.1"/>
</dbReference>
<dbReference type="Proteomes" id="UP001595698">
    <property type="component" value="Unassembled WGS sequence"/>
</dbReference>
<keyword evidence="2" id="KW-1185">Reference proteome</keyword>
<evidence type="ECO:0000313" key="2">
    <source>
        <dbReference type="Proteomes" id="UP001595698"/>
    </source>
</evidence>
<accession>A0ABV8F234</accession>
<proteinExistence type="predicted"/>